<dbReference type="GO" id="GO:0004674">
    <property type="term" value="F:protein serine/threonine kinase activity"/>
    <property type="evidence" value="ECO:0007669"/>
    <property type="project" value="UniProtKB-KW"/>
</dbReference>
<evidence type="ECO:0000313" key="8">
    <source>
        <dbReference type="EMBL" id="NDJ92860.1"/>
    </source>
</evidence>
<dbReference type="Gene3D" id="3.30.200.20">
    <property type="entry name" value="Phosphorylase Kinase, domain 1"/>
    <property type="match status" value="1"/>
</dbReference>
<reference evidence="8" key="1">
    <citation type="submission" date="2018-11" db="EMBL/GenBank/DDBJ databases">
        <title>Henneguya salminicola genome and transcriptome.</title>
        <authorList>
            <person name="Yahalomi D."/>
            <person name="Atkinson S.D."/>
            <person name="Neuhof M."/>
            <person name="Chang E.S."/>
            <person name="Philippe H."/>
            <person name="Cartwright P."/>
            <person name="Bartholomew J.L."/>
            <person name="Huchon D."/>
        </authorList>
    </citation>
    <scope>NUCLEOTIDE SEQUENCE</scope>
    <source>
        <strain evidence="8">Hz1</strain>
        <tissue evidence="8">Whole</tissue>
    </source>
</reference>
<evidence type="ECO:0000256" key="3">
    <source>
        <dbReference type="ARBA" id="ARBA00022679"/>
    </source>
</evidence>
<dbReference type="GO" id="GO:0005524">
    <property type="term" value="F:ATP binding"/>
    <property type="evidence" value="ECO:0007669"/>
    <property type="project" value="UniProtKB-KW"/>
</dbReference>
<dbReference type="Gene3D" id="1.10.510.10">
    <property type="entry name" value="Transferase(Phosphotransferase) domain 1"/>
    <property type="match status" value="1"/>
</dbReference>
<evidence type="ECO:0000256" key="1">
    <source>
        <dbReference type="ARBA" id="ARBA00005527"/>
    </source>
</evidence>
<dbReference type="InterPro" id="IPR050591">
    <property type="entry name" value="GSK-3"/>
</dbReference>
<protein>
    <submittedName>
        <fullName evidence="8">Glycogen synthase kinase-3 alpha (Trinotate prediction)</fullName>
    </submittedName>
</protein>
<dbReference type="AlphaFoldDB" id="A0A6G3MFS5"/>
<keyword evidence="2" id="KW-0723">Serine/threonine-protein kinase</keyword>
<dbReference type="GO" id="GO:0030154">
    <property type="term" value="P:cell differentiation"/>
    <property type="evidence" value="ECO:0007669"/>
    <property type="project" value="TreeGrafter"/>
</dbReference>
<dbReference type="SUPFAM" id="SSF56112">
    <property type="entry name" value="Protein kinase-like (PK-like)"/>
    <property type="match status" value="1"/>
</dbReference>
<proteinExistence type="inferred from homology"/>
<organism evidence="8">
    <name type="scientific">Henneguya salminicola</name>
    <name type="common">Myxosporean</name>
    <dbReference type="NCBI Taxonomy" id="69463"/>
    <lineage>
        <taxon>Eukaryota</taxon>
        <taxon>Metazoa</taxon>
        <taxon>Cnidaria</taxon>
        <taxon>Myxozoa</taxon>
        <taxon>Myxosporea</taxon>
        <taxon>Bivalvulida</taxon>
        <taxon>Platysporina</taxon>
        <taxon>Myxobolidae</taxon>
        <taxon>Henneguya</taxon>
    </lineage>
</organism>
<evidence type="ECO:0000256" key="5">
    <source>
        <dbReference type="ARBA" id="ARBA00022777"/>
    </source>
</evidence>
<name>A0A6G3MFS5_HENSL</name>
<evidence type="ECO:0000259" key="7">
    <source>
        <dbReference type="PROSITE" id="PS50011"/>
    </source>
</evidence>
<evidence type="ECO:0000256" key="2">
    <source>
        <dbReference type="ARBA" id="ARBA00022527"/>
    </source>
</evidence>
<keyword evidence="3" id="KW-0808">Transferase</keyword>
<dbReference type="PANTHER" id="PTHR24057:SF0">
    <property type="entry name" value="PROTEIN KINASE SHAGGY-RELATED"/>
    <property type="match status" value="1"/>
</dbReference>
<evidence type="ECO:0000256" key="4">
    <source>
        <dbReference type="ARBA" id="ARBA00022741"/>
    </source>
</evidence>
<dbReference type="InterPro" id="IPR008271">
    <property type="entry name" value="Ser/Thr_kinase_AS"/>
</dbReference>
<keyword evidence="4" id="KW-0547">Nucleotide-binding</keyword>
<evidence type="ECO:0000256" key="6">
    <source>
        <dbReference type="ARBA" id="ARBA00022840"/>
    </source>
</evidence>
<dbReference type="GO" id="GO:0007165">
    <property type="term" value="P:signal transduction"/>
    <property type="evidence" value="ECO:0007669"/>
    <property type="project" value="TreeGrafter"/>
</dbReference>
<keyword evidence="5 8" id="KW-0418">Kinase</keyword>
<dbReference type="GO" id="GO:0005737">
    <property type="term" value="C:cytoplasm"/>
    <property type="evidence" value="ECO:0007669"/>
    <property type="project" value="TreeGrafter"/>
</dbReference>
<dbReference type="PANTHER" id="PTHR24057">
    <property type="entry name" value="GLYCOGEN SYNTHASE KINASE-3 ALPHA"/>
    <property type="match status" value="1"/>
</dbReference>
<sequence>MKNGINLHHKKDFSSECLIPKCMFDGFYGELPDKPVNLFLTDVSQISEGTFGIVYRANLYVYSKRNDTEARVATTIPQRPQVVAVKLVQQDKRYKNRELEMTRIMTHPNIVQLKFYFKVFEKNLCYLCLIMEYLPINFFALTRHNLKHGILLSEQTLKSYAFQLISAMDYIHKQNICHRDIKPQNILINESRTILKVCDFGRYFYL</sequence>
<dbReference type="SMART" id="SM00220">
    <property type="entry name" value="S_TKc"/>
    <property type="match status" value="1"/>
</dbReference>
<dbReference type="Pfam" id="PF00069">
    <property type="entry name" value="Pkinase"/>
    <property type="match status" value="1"/>
</dbReference>
<dbReference type="InterPro" id="IPR011009">
    <property type="entry name" value="Kinase-like_dom_sf"/>
</dbReference>
<feature type="domain" description="Protein kinase" evidence="7">
    <location>
        <begin position="40"/>
        <end position="206"/>
    </location>
</feature>
<accession>A0A6G3MFS5</accession>
<dbReference type="PROSITE" id="PS50011">
    <property type="entry name" value="PROTEIN_KINASE_DOM"/>
    <property type="match status" value="1"/>
</dbReference>
<comment type="similarity">
    <text evidence="1">Belongs to the protein kinase superfamily. CMGC Ser/Thr protein kinase family. GSK-3 subfamily.</text>
</comment>
<dbReference type="InterPro" id="IPR000719">
    <property type="entry name" value="Prot_kinase_dom"/>
</dbReference>
<dbReference type="PROSITE" id="PS00108">
    <property type="entry name" value="PROTEIN_KINASE_ST"/>
    <property type="match status" value="1"/>
</dbReference>
<dbReference type="EMBL" id="GHBP01001730">
    <property type="protein sequence ID" value="NDJ92860.1"/>
    <property type="molecule type" value="Transcribed_RNA"/>
</dbReference>
<dbReference type="GO" id="GO:0005634">
    <property type="term" value="C:nucleus"/>
    <property type="evidence" value="ECO:0007669"/>
    <property type="project" value="TreeGrafter"/>
</dbReference>
<keyword evidence="6" id="KW-0067">ATP-binding</keyword>